<dbReference type="Proteomes" id="UP001230908">
    <property type="component" value="Unassembled WGS sequence"/>
</dbReference>
<feature type="transmembrane region" description="Helical" evidence="2">
    <location>
        <begin position="54"/>
        <end position="75"/>
    </location>
</feature>
<keyword evidence="2" id="KW-0472">Membrane</keyword>
<name>A0ABU0ZT86_9ACTN</name>
<dbReference type="Pfam" id="PF13367">
    <property type="entry name" value="PrsW-protease"/>
    <property type="match status" value="1"/>
</dbReference>
<feature type="region of interest" description="Disordered" evidence="1">
    <location>
        <begin position="1"/>
        <end position="21"/>
    </location>
</feature>
<sequence length="340" mass="35203">MHDNLVHAEAGPAAATTAERPDRGPFRWKGVLLGGAVIWVLMLAALLLTHNVALLPAIAIIGAGTVPLSVVLRNGERRAGTGLTLDDLFYAFLIGGTVGILLGGVFDAEVERLLGSGGALLLAGFVEEAAKAVALIWVARRVAARSMRAGIYLGAAVGAGFATFETTFYAMRGLLTGSTANVLRDLPGVVGAVVGTEVFRAVLSPFMHITWTAILGGVLFAATRNGRFRLTPAVVGTYVLVAVLHGLWDGAVPAAAQAAAKAVDSAYRTLHHPRGDWSAAQSHVQAEASLASFGVLLGGYLVVIATGLLVLRAMTRHARAVEEAERSAAAGRAAYRGGLT</sequence>
<gene>
    <name evidence="3" type="ORF">RB614_33370</name>
</gene>
<feature type="transmembrane region" description="Helical" evidence="2">
    <location>
        <begin position="118"/>
        <end position="139"/>
    </location>
</feature>
<accession>A0ABU0ZT86</accession>
<feature type="transmembrane region" description="Helical" evidence="2">
    <location>
        <begin position="290"/>
        <end position="311"/>
    </location>
</feature>
<keyword evidence="3" id="KW-0378">Hydrolase</keyword>
<keyword evidence="2" id="KW-1133">Transmembrane helix</keyword>
<organism evidence="3 4">
    <name type="scientific">Phytohabitans maris</name>
    <dbReference type="NCBI Taxonomy" id="3071409"/>
    <lineage>
        <taxon>Bacteria</taxon>
        <taxon>Bacillati</taxon>
        <taxon>Actinomycetota</taxon>
        <taxon>Actinomycetes</taxon>
        <taxon>Micromonosporales</taxon>
        <taxon>Micromonosporaceae</taxon>
    </lineage>
</organism>
<keyword evidence="3" id="KW-0645">Protease</keyword>
<dbReference type="EMBL" id="JAVHUY010000041">
    <property type="protein sequence ID" value="MDQ7909425.1"/>
    <property type="molecule type" value="Genomic_DNA"/>
</dbReference>
<feature type="transmembrane region" description="Helical" evidence="2">
    <location>
        <begin position="206"/>
        <end position="223"/>
    </location>
</feature>
<proteinExistence type="predicted"/>
<dbReference type="RefSeq" id="WP_308716685.1">
    <property type="nucleotide sequence ID" value="NZ_JAVHUY010000041.1"/>
</dbReference>
<dbReference type="GO" id="GO:0006508">
    <property type="term" value="P:proteolysis"/>
    <property type="evidence" value="ECO:0007669"/>
    <property type="project" value="UniProtKB-KW"/>
</dbReference>
<keyword evidence="2" id="KW-0812">Transmembrane</keyword>
<comment type="caution">
    <text evidence="3">The sequence shown here is derived from an EMBL/GenBank/DDBJ whole genome shotgun (WGS) entry which is preliminary data.</text>
</comment>
<protein>
    <submittedName>
        <fullName evidence="3">PrsW family glutamic-type intramembrane protease</fullName>
        <ecNumber evidence="3">3.4.-.-</ecNumber>
    </submittedName>
</protein>
<dbReference type="InterPro" id="IPR026898">
    <property type="entry name" value="PrsW"/>
</dbReference>
<evidence type="ECO:0000256" key="2">
    <source>
        <dbReference type="SAM" id="Phobius"/>
    </source>
</evidence>
<feature type="compositionally biased region" description="Low complexity" evidence="1">
    <location>
        <begin position="8"/>
        <end position="18"/>
    </location>
</feature>
<reference evidence="3 4" key="1">
    <citation type="submission" date="2023-08" db="EMBL/GenBank/DDBJ databases">
        <title>Phytohabitans sansha sp. nov., isolated from marine sediment.</title>
        <authorList>
            <person name="Zhao Y."/>
            <person name="Yi K."/>
        </authorList>
    </citation>
    <scope>NUCLEOTIDE SEQUENCE [LARGE SCALE GENOMIC DNA]</scope>
    <source>
        <strain evidence="3 4">ZYX-F-186</strain>
    </source>
</reference>
<evidence type="ECO:0000313" key="3">
    <source>
        <dbReference type="EMBL" id="MDQ7909425.1"/>
    </source>
</evidence>
<feature type="transmembrane region" description="Helical" evidence="2">
    <location>
        <begin position="87"/>
        <end position="106"/>
    </location>
</feature>
<evidence type="ECO:0000313" key="4">
    <source>
        <dbReference type="Proteomes" id="UP001230908"/>
    </source>
</evidence>
<dbReference type="PANTHER" id="PTHR36844:SF1">
    <property type="entry name" value="PROTEASE PRSW"/>
    <property type="match status" value="1"/>
</dbReference>
<feature type="transmembrane region" description="Helical" evidence="2">
    <location>
        <begin position="230"/>
        <end position="248"/>
    </location>
</feature>
<feature type="transmembrane region" description="Helical" evidence="2">
    <location>
        <begin position="30"/>
        <end position="48"/>
    </location>
</feature>
<evidence type="ECO:0000256" key="1">
    <source>
        <dbReference type="SAM" id="MobiDB-lite"/>
    </source>
</evidence>
<dbReference type="EC" id="3.4.-.-" evidence="3"/>
<keyword evidence="4" id="KW-1185">Reference proteome</keyword>
<dbReference type="GO" id="GO:0008233">
    <property type="term" value="F:peptidase activity"/>
    <property type="evidence" value="ECO:0007669"/>
    <property type="project" value="UniProtKB-KW"/>
</dbReference>
<feature type="transmembrane region" description="Helical" evidence="2">
    <location>
        <begin position="151"/>
        <end position="171"/>
    </location>
</feature>
<dbReference type="PANTHER" id="PTHR36844">
    <property type="entry name" value="PROTEASE PRSW"/>
    <property type="match status" value="1"/>
</dbReference>